<evidence type="ECO:0000313" key="1">
    <source>
        <dbReference type="EMBL" id="CAJ2637740.1"/>
    </source>
</evidence>
<evidence type="ECO:0000313" key="2">
    <source>
        <dbReference type="Proteomes" id="UP001177021"/>
    </source>
</evidence>
<gene>
    <name evidence="1" type="ORF">MILVUS5_LOCUS8054</name>
</gene>
<reference evidence="1" key="1">
    <citation type="submission" date="2023-10" db="EMBL/GenBank/DDBJ databases">
        <authorList>
            <person name="Rodriguez Cubillos JULIANA M."/>
            <person name="De Vega J."/>
        </authorList>
    </citation>
    <scope>NUCLEOTIDE SEQUENCE</scope>
</reference>
<comment type="caution">
    <text evidence="1">The sequence shown here is derived from an EMBL/GenBank/DDBJ whole genome shotgun (WGS) entry which is preliminary data.</text>
</comment>
<organism evidence="1 2">
    <name type="scientific">Trifolium pratense</name>
    <name type="common">Red clover</name>
    <dbReference type="NCBI Taxonomy" id="57577"/>
    <lineage>
        <taxon>Eukaryota</taxon>
        <taxon>Viridiplantae</taxon>
        <taxon>Streptophyta</taxon>
        <taxon>Embryophyta</taxon>
        <taxon>Tracheophyta</taxon>
        <taxon>Spermatophyta</taxon>
        <taxon>Magnoliopsida</taxon>
        <taxon>eudicotyledons</taxon>
        <taxon>Gunneridae</taxon>
        <taxon>Pentapetalae</taxon>
        <taxon>rosids</taxon>
        <taxon>fabids</taxon>
        <taxon>Fabales</taxon>
        <taxon>Fabaceae</taxon>
        <taxon>Papilionoideae</taxon>
        <taxon>50 kb inversion clade</taxon>
        <taxon>NPAAA clade</taxon>
        <taxon>Hologalegina</taxon>
        <taxon>IRL clade</taxon>
        <taxon>Trifolieae</taxon>
        <taxon>Trifolium</taxon>
    </lineage>
</organism>
<proteinExistence type="predicted"/>
<dbReference type="EMBL" id="CASHSV030000013">
    <property type="protein sequence ID" value="CAJ2637740.1"/>
    <property type="molecule type" value="Genomic_DNA"/>
</dbReference>
<dbReference type="Proteomes" id="UP001177021">
    <property type="component" value="Unassembled WGS sequence"/>
</dbReference>
<accession>A0ACB0J060</accession>
<name>A0ACB0J060_TRIPR</name>
<protein>
    <submittedName>
        <fullName evidence="1">Uncharacterized protein</fullName>
    </submittedName>
</protein>
<keyword evidence="2" id="KW-1185">Reference proteome</keyword>
<sequence length="388" mass="44104">MIEMTIEVPNSSQQHLHRVASAQFRRPLLHLVSTKEHKKRYLTQCVPLHKAALKGDWKEGRKIIEQDPELLYSAITSGWGTVLHIAAGSNHVHFVDELVKLMDRDALELQDYKGNTAFCFAAAGGNVQIAEIMYEKNALLPSIRGGVGVTPLYLAALQGKSEMALYLFTKSREILEENDWSMVFLTCINSGLYDLALEMLNEKETLAFTRGGDSNETGLHLLARKYSACDCQRLGHRKNLLHLCTRDAPILKLIRKMWDKYLFLDDIEMKKIMSEPDQVTFIAAEVGNFEFLSVVTSTYPDLIWEQNNEGQSIIYIAILHRHANIFNLIHEIGAFKDFITSFVDDNNNNFLHSVAKLAPPDRLNIVSGAALQMMLELSWFEFIFKIGW</sequence>